<comment type="caution">
    <text evidence="8">The sequence shown here is derived from an EMBL/GenBank/DDBJ whole genome shotgun (WGS) entry which is preliminary data.</text>
</comment>
<evidence type="ECO:0000256" key="2">
    <source>
        <dbReference type="ARBA" id="ARBA00022475"/>
    </source>
</evidence>
<proteinExistence type="predicted"/>
<evidence type="ECO:0000313" key="8">
    <source>
        <dbReference type="EMBL" id="KAF7413827.1"/>
    </source>
</evidence>
<dbReference type="InterPro" id="IPR013604">
    <property type="entry name" value="7TM_chemorcpt"/>
</dbReference>
<dbReference type="GO" id="GO:0008049">
    <property type="term" value="P:male courtship behavior"/>
    <property type="evidence" value="ECO:0007669"/>
    <property type="project" value="TreeGrafter"/>
</dbReference>
<dbReference type="PANTHER" id="PTHR21143">
    <property type="entry name" value="INVERTEBRATE GUSTATORY RECEPTOR"/>
    <property type="match status" value="1"/>
</dbReference>
<dbReference type="GO" id="GO:0007635">
    <property type="term" value="P:chemosensory behavior"/>
    <property type="evidence" value="ECO:0007669"/>
    <property type="project" value="TreeGrafter"/>
</dbReference>
<evidence type="ECO:0000256" key="3">
    <source>
        <dbReference type="ARBA" id="ARBA00022692"/>
    </source>
</evidence>
<organism evidence="8 9">
    <name type="scientific">Vespula germanica</name>
    <name type="common">German yellow jacket</name>
    <name type="synonym">Paravespula germanica</name>
    <dbReference type="NCBI Taxonomy" id="30212"/>
    <lineage>
        <taxon>Eukaryota</taxon>
        <taxon>Metazoa</taxon>
        <taxon>Ecdysozoa</taxon>
        <taxon>Arthropoda</taxon>
        <taxon>Hexapoda</taxon>
        <taxon>Insecta</taxon>
        <taxon>Pterygota</taxon>
        <taxon>Neoptera</taxon>
        <taxon>Endopterygota</taxon>
        <taxon>Hymenoptera</taxon>
        <taxon>Apocrita</taxon>
        <taxon>Aculeata</taxon>
        <taxon>Vespoidea</taxon>
        <taxon>Vespidae</taxon>
        <taxon>Vespinae</taxon>
        <taxon>Vespula</taxon>
    </lineage>
</organism>
<evidence type="ECO:0000313" key="9">
    <source>
        <dbReference type="Proteomes" id="UP000617340"/>
    </source>
</evidence>
<keyword evidence="6" id="KW-0675">Receptor</keyword>
<keyword evidence="4" id="KW-1133">Transmembrane helix</keyword>
<dbReference type="GO" id="GO:0007165">
    <property type="term" value="P:signal transduction"/>
    <property type="evidence" value="ECO:0007669"/>
    <property type="project" value="UniProtKB-KW"/>
</dbReference>
<evidence type="ECO:0000256" key="1">
    <source>
        <dbReference type="ARBA" id="ARBA00004651"/>
    </source>
</evidence>
<dbReference type="GO" id="GO:0043025">
    <property type="term" value="C:neuronal cell body"/>
    <property type="evidence" value="ECO:0007669"/>
    <property type="project" value="TreeGrafter"/>
</dbReference>
<evidence type="ECO:0000256" key="6">
    <source>
        <dbReference type="ARBA" id="ARBA00023170"/>
    </source>
</evidence>
<gene>
    <name evidence="8" type="ORF">HZH68_002316</name>
</gene>
<keyword evidence="3" id="KW-0812">Transmembrane</keyword>
<protein>
    <recommendedName>
        <fullName evidence="10">Gustatory receptor</fullName>
    </recommendedName>
</protein>
<keyword evidence="2" id="KW-1003">Cell membrane</keyword>
<evidence type="ECO:0000256" key="4">
    <source>
        <dbReference type="ARBA" id="ARBA00022989"/>
    </source>
</evidence>
<evidence type="ECO:0000256" key="7">
    <source>
        <dbReference type="ARBA" id="ARBA00023224"/>
    </source>
</evidence>
<keyword evidence="7" id="KW-0807">Transducer</keyword>
<dbReference type="GO" id="GO:0030424">
    <property type="term" value="C:axon"/>
    <property type="evidence" value="ECO:0007669"/>
    <property type="project" value="TreeGrafter"/>
</dbReference>
<dbReference type="AlphaFoldDB" id="A0A834KVU2"/>
<reference evidence="8" key="1">
    <citation type="journal article" date="2020" name="G3 (Bethesda)">
        <title>High-Quality Assemblies for Three Invasive Social Wasps from the &lt;i&gt;Vespula&lt;/i&gt; Genus.</title>
        <authorList>
            <person name="Harrop T.W.R."/>
            <person name="Guhlin J."/>
            <person name="McLaughlin G.M."/>
            <person name="Permina E."/>
            <person name="Stockwell P."/>
            <person name="Gilligan J."/>
            <person name="Le Lec M.F."/>
            <person name="Gruber M.A.M."/>
            <person name="Quinn O."/>
            <person name="Lovegrove M."/>
            <person name="Duncan E.J."/>
            <person name="Remnant E.J."/>
            <person name="Van Eeckhoven J."/>
            <person name="Graham B."/>
            <person name="Knapp R.A."/>
            <person name="Langford K.W."/>
            <person name="Kronenberg Z."/>
            <person name="Press M.O."/>
            <person name="Eacker S.M."/>
            <person name="Wilson-Rankin E.E."/>
            <person name="Purcell J."/>
            <person name="Lester P.J."/>
            <person name="Dearden P.K."/>
        </authorList>
    </citation>
    <scope>NUCLEOTIDE SEQUENCE</scope>
    <source>
        <strain evidence="8">Linc-1</strain>
    </source>
</reference>
<dbReference type="Pfam" id="PF08395">
    <property type="entry name" value="7tm_7"/>
    <property type="match status" value="1"/>
</dbReference>
<dbReference type="EMBL" id="JACSDZ010000002">
    <property type="protein sequence ID" value="KAF7413827.1"/>
    <property type="molecule type" value="Genomic_DNA"/>
</dbReference>
<accession>A0A834KVU2</accession>
<keyword evidence="5" id="KW-0472">Membrane</keyword>
<comment type="subcellular location">
    <subcellularLocation>
        <location evidence="1">Cell membrane</location>
        <topology evidence="1">Multi-pass membrane protein</topology>
    </subcellularLocation>
</comment>
<keyword evidence="9" id="KW-1185">Reference proteome</keyword>
<evidence type="ECO:0000256" key="5">
    <source>
        <dbReference type="ARBA" id="ARBA00023136"/>
    </source>
</evidence>
<dbReference type="GO" id="GO:0030425">
    <property type="term" value="C:dendrite"/>
    <property type="evidence" value="ECO:0007669"/>
    <property type="project" value="TreeGrafter"/>
</dbReference>
<name>A0A834KVU2_VESGE</name>
<dbReference type="GO" id="GO:0005886">
    <property type="term" value="C:plasma membrane"/>
    <property type="evidence" value="ECO:0007669"/>
    <property type="project" value="UniProtKB-SubCell"/>
</dbReference>
<dbReference type="Proteomes" id="UP000617340">
    <property type="component" value="Unassembled WGS sequence"/>
</dbReference>
<dbReference type="PANTHER" id="PTHR21143:SF133">
    <property type="entry name" value="GUSTATORY AND PHEROMONE RECEPTOR 32A-RELATED"/>
    <property type="match status" value="1"/>
</dbReference>
<evidence type="ECO:0008006" key="10">
    <source>
        <dbReference type="Google" id="ProtNLM"/>
    </source>
</evidence>
<dbReference type="GO" id="GO:0050909">
    <property type="term" value="P:sensory perception of taste"/>
    <property type="evidence" value="ECO:0007669"/>
    <property type="project" value="InterPro"/>
</dbReference>
<sequence>MLYLISLHATDTGDILCELYEPSTSNEFRTEIRDFTIQFIQNPLTLTCCGIFDLDYTLLRSVIGTIITYLVILIQIGNIPQ</sequence>